<keyword evidence="2" id="KW-1185">Reference proteome</keyword>
<dbReference type="AlphaFoldDB" id="A0A310SG66"/>
<reference evidence="1 2" key="1">
    <citation type="submission" date="2015-07" db="EMBL/GenBank/DDBJ databases">
        <title>The genome of Eufriesea mexicana.</title>
        <authorList>
            <person name="Pan H."/>
            <person name="Kapheim K."/>
        </authorList>
    </citation>
    <scope>NUCLEOTIDE SEQUENCE [LARGE SCALE GENOMIC DNA]</scope>
    <source>
        <strain evidence="1">0111107269</strain>
        <tissue evidence="1">Whole body</tissue>
    </source>
</reference>
<proteinExistence type="predicted"/>
<evidence type="ECO:0000313" key="1">
    <source>
        <dbReference type="EMBL" id="OAD60871.1"/>
    </source>
</evidence>
<evidence type="ECO:0000313" key="2">
    <source>
        <dbReference type="Proteomes" id="UP000250275"/>
    </source>
</evidence>
<dbReference type="EMBL" id="KQ760329">
    <property type="protein sequence ID" value="OAD60871.1"/>
    <property type="molecule type" value="Genomic_DNA"/>
</dbReference>
<sequence length="123" mass="14098">MQGKTPWHWRLILDVAAPHQARLIYRAPVPRTRHEIQGQASAHGRGSQVQLLFDLPERAARREPAPADSFIGHGKHVLALMIEDCEKMWKIKSGVGVRGFLDFSKAKCWQDWPGYFDFIEYSS</sequence>
<accession>A0A310SG66</accession>
<dbReference type="Proteomes" id="UP000250275">
    <property type="component" value="Unassembled WGS sequence"/>
</dbReference>
<organism evidence="1 2">
    <name type="scientific">Eufriesea mexicana</name>
    <dbReference type="NCBI Taxonomy" id="516756"/>
    <lineage>
        <taxon>Eukaryota</taxon>
        <taxon>Metazoa</taxon>
        <taxon>Ecdysozoa</taxon>
        <taxon>Arthropoda</taxon>
        <taxon>Hexapoda</taxon>
        <taxon>Insecta</taxon>
        <taxon>Pterygota</taxon>
        <taxon>Neoptera</taxon>
        <taxon>Endopterygota</taxon>
        <taxon>Hymenoptera</taxon>
        <taxon>Apocrita</taxon>
        <taxon>Aculeata</taxon>
        <taxon>Apoidea</taxon>
        <taxon>Anthophila</taxon>
        <taxon>Apidae</taxon>
        <taxon>Eufriesea</taxon>
    </lineage>
</organism>
<name>A0A310SG66_9HYME</name>
<gene>
    <name evidence="1" type="ORF">WN48_04624</name>
</gene>
<protein>
    <submittedName>
        <fullName evidence="1">Uncharacterized protein</fullName>
    </submittedName>
</protein>